<protein>
    <submittedName>
        <fullName evidence="2">4-vinyl reductase 4VR</fullName>
    </submittedName>
</protein>
<dbReference type="KEGG" id="abi:Aboo_1430"/>
<evidence type="ECO:0000313" key="2">
    <source>
        <dbReference type="EMBL" id="ADD09237.1"/>
    </source>
</evidence>
<dbReference type="AlphaFoldDB" id="B5ID00"/>
<dbReference type="InterPro" id="IPR004096">
    <property type="entry name" value="V4R"/>
</dbReference>
<dbReference type="STRING" id="439481.Aboo_1430"/>
<dbReference type="Gene3D" id="3.30.1380.20">
    <property type="entry name" value="Trafficking protein particle complex subunit 3"/>
    <property type="match status" value="1"/>
</dbReference>
<dbReference type="Pfam" id="PF02830">
    <property type="entry name" value="V4R"/>
    <property type="match status" value="1"/>
</dbReference>
<dbReference type="PANTHER" id="PTHR35090">
    <property type="entry name" value="DNA-DIRECTED RNA POLYMERASE SUBUNIT I"/>
    <property type="match status" value="1"/>
</dbReference>
<dbReference type="SUPFAM" id="SSF111126">
    <property type="entry name" value="Ligand-binding domain in the NO signalling and Golgi transport"/>
    <property type="match status" value="1"/>
</dbReference>
<dbReference type="GeneID" id="8828395"/>
<feature type="domain" description="4-vinyl reductase 4VR" evidence="1">
    <location>
        <begin position="118"/>
        <end position="180"/>
    </location>
</feature>
<gene>
    <name evidence="2" type="ordered locus">Aboo_1430</name>
</gene>
<proteinExistence type="predicted"/>
<sequence length="181" mass="21180">MGKEEIEKRSREIMKILGKDKNFSEDFKIELFGNRYILLSTTYFPYELMKDMEELFGGVGDFVLYRGGKRVGRKLVRKYKKYVKDESLGIYDVISAVGWYFGWALGERIKEGENYRMILYDSFEAESYMKNEGKSDKPVCHFMRGVLAGIVEEAEGSKYEGKELKCMVQGYNYCEFLIEKV</sequence>
<evidence type="ECO:0000259" key="1">
    <source>
        <dbReference type="SMART" id="SM00989"/>
    </source>
</evidence>
<dbReference type="InterPro" id="IPR024096">
    <property type="entry name" value="NO_sig/Golgi_transp_ligand-bd"/>
</dbReference>
<dbReference type="Proteomes" id="UP000001400">
    <property type="component" value="Chromosome"/>
</dbReference>
<evidence type="ECO:0000313" key="3">
    <source>
        <dbReference type="Proteomes" id="UP000001400"/>
    </source>
</evidence>
<name>B5ID00_ACIB4</name>
<dbReference type="SMART" id="SM00989">
    <property type="entry name" value="V4R"/>
    <property type="match status" value="1"/>
</dbReference>
<dbReference type="HOGENOM" id="CLU_1387613_0_0_2"/>
<reference evidence="2" key="1">
    <citation type="submission" date="2010-02" db="EMBL/GenBank/DDBJ databases">
        <title>Complete sequence of Aciduliprofundum boonei T469.</title>
        <authorList>
            <consortium name="US DOE Joint Genome Institute"/>
            <person name="Lucas S."/>
            <person name="Copeland A."/>
            <person name="Lapidus A."/>
            <person name="Cheng J.-F."/>
            <person name="Bruce D."/>
            <person name="Goodwin L."/>
            <person name="Pitluck S."/>
            <person name="Saunders E."/>
            <person name="Detter J.C."/>
            <person name="Han C."/>
            <person name="Tapia R."/>
            <person name="Land M."/>
            <person name="Hauser L."/>
            <person name="Kyrpides N."/>
            <person name="Mikhailova N."/>
            <person name="Flores G."/>
            <person name="Reysenbach A.-L."/>
            <person name="Woyke T."/>
        </authorList>
    </citation>
    <scope>NUCLEOTIDE SEQUENCE</scope>
    <source>
        <strain evidence="2">T469</strain>
    </source>
</reference>
<dbReference type="EMBL" id="CP001941">
    <property type="protein sequence ID" value="ADD09237.1"/>
    <property type="molecule type" value="Genomic_DNA"/>
</dbReference>
<accession>B5ID00</accession>
<organism evidence="2 3">
    <name type="scientific">Aciduliprofundum boonei (strain DSM 19572 / T469)</name>
    <dbReference type="NCBI Taxonomy" id="439481"/>
    <lineage>
        <taxon>Archaea</taxon>
        <taxon>Methanobacteriati</taxon>
        <taxon>Thermoplasmatota</taxon>
        <taxon>DHVE2 group</taxon>
        <taxon>Candidatus Aciduliprofundum</taxon>
    </lineage>
</organism>
<keyword evidence="3" id="KW-1185">Reference proteome</keyword>
<dbReference type="eggNOG" id="arCOG01688">
    <property type="taxonomic scope" value="Archaea"/>
</dbReference>
<dbReference type="RefSeq" id="WP_008084107.1">
    <property type="nucleotide sequence ID" value="NC_013926.1"/>
</dbReference>
<dbReference type="PANTHER" id="PTHR35090:SF1">
    <property type="entry name" value="SLR0144 PROTEIN"/>
    <property type="match status" value="1"/>
</dbReference>
<dbReference type="OrthoDB" id="371687at2157"/>